<comment type="subcellular location">
    <subcellularLocation>
        <location evidence="1">Membrane</location>
        <topology evidence="1">Multi-pass membrane protein</topology>
    </subcellularLocation>
</comment>
<evidence type="ECO:0000313" key="6">
    <source>
        <dbReference type="EMBL" id="GAA0936284.1"/>
    </source>
</evidence>
<sequence>MSGLKQFLFRGNLVQLAVAVVVGAQFSALVTQFVNSFINPLLALVGGNPNLSHWKFSLGEGEFRYGDFISVALTFLISALVVYFVMVAPMAKLIAYLDRDKAATERECPHCLSMIPIKASRCAHCTQKVV</sequence>
<name>A0ABN1Q208_9ACTN</name>
<dbReference type="PANTHER" id="PTHR30266">
    <property type="entry name" value="MECHANOSENSITIVE CHANNEL MSCL"/>
    <property type="match status" value="1"/>
</dbReference>
<dbReference type="InterPro" id="IPR036019">
    <property type="entry name" value="MscL_channel"/>
</dbReference>
<protein>
    <submittedName>
        <fullName evidence="6">Large conductance mechanosensitive channel protein MscL</fullName>
    </submittedName>
</protein>
<evidence type="ECO:0000256" key="3">
    <source>
        <dbReference type="ARBA" id="ARBA00022989"/>
    </source>
</evidence>
<keyword evidence="4 5" id="KW-0472">Membrane</keyword>
<organism evidence="6 7">
    <name type="scientific">Actinocorallia libanotica</name>
    <dbReference type="NCBI Taxonomy" id="46162"/>
    <lineage>
        <taxon>Bacteria</taxon>
        <taxon>Bacillati</taxon>
        <taxon>Actinomycetota</taxon>
        <taxon>Actinomycetes</taxon>
        <taxon>Streptosporangiales</taxon>
        <taxon>Thermomonosporaceae</taxon>
        <taxon>Actinocorallia</taxon>
    </lineage>
</organism>
<dbReference type="Gene3D" id="1.10.1200.120">
    <property type="entry name" value="Large-conductance mechanosensitive channel, MscL, domain 1"/>
    <property type="match status" value="1"/>
</dbReference>
<evidence type="ECO:0000256" key="1">
    <source>
        <dbReference type="ARBA" id="ARBA00004141"/>
    </source>
</evidence>
<evidence type="ECO:0000313" key="7">
    <source>
        <dbReference type="Proteomes" id="UP001500665"/>
    </source>
</evidence>
<feature type="transmembrane region" description="Helical" evidence="5">
    <location>
        <begin position="68"/>
        <end position="91"/>
    </location>
</feature>
<evidence type="ECO:0000256" key="2">
    <source>
        <dbReference type="ARBA" id="ARBA00022692"/>
    </source>
</evidence>
<keyword evidence="7" id="KW-1185">Reference proteome</keyword>
<dbReference type="EMBL" id="BAAAHH010000001">
    <property type="protein sequence ID" value="GAA0936284.1"/>
    <property type="molecule type" value="Genomic_DNA"/>
</dbReference>
<keyword evidence="3 5" id="KW-1133">Transmembrane helix</keyword>
<dbReference type="PANTHER" id="PTHR30266:SF2">
    <property type="entry name" value="LARGE-CONDUCTANCE MECHANOSENSITIVE CHANNEL"/>
    <property type="match status" value="1"/>
</dbReference>
<gene>
    <name evidence="6" type="primary">mscL</name>
    <name evidence="6" type="ORF">GCM10009550_01950</name>
</gene>
<dbReference type="Pfam" id="PF01741">
    <property type="entry name" value="MscL"/>
    <property type="match status" value="1"/>
</dbReference>
<evidence type="ECO:0000256" key="5">
    <source>
        <dbReference type="SAM" id="Phobius"/>
    </source>
</evidence>
<dbReference type="InterPro" id="IPR037673">
    <property type="entry name" value="MSC/AndL"/>
</dbReference>
<keyword evidence="2 5" id="KW-0812">Transmembrane</keyword>
<reference evidence="6 7" key="1">
    <citation type="journal article" date="2019" name="Int. J. Syst. Evol. Microbiol.">
        <title>The Global Catalogue of Microorganisms (GCM) 10K type strain sequencing project: providing services to taxonomists for standard genome sequencing and annotation.</title>
        <authorList>
            <consortium name="The Broad Institute Genomics Platform"/>
            <consortium name="The Broad Institute Genome Sequencing Center for Infectious Disease"/>
            <person name="Wu L."/>
            <person name="Ma J."/>
        </authorList>
    </citation>
    <scope>NUCLEOTIDE SEQUENCE [LARGE SCALE GENOMIC DNA]</scope>
    <source>
        <strain evidence="6 7">JCM 10696</strain>
    </source>
</reference>
<dbReference type="RefSeq" id="WP_344235615.1">
    <property type="nucleotide sequence ID" value="NZ_BAAAHH010000001.1"/>
</dbReference>
<comment type="caution">
    <text evidence="6">The sequence shown here is derived from an EMBL/GenBank/DDBJ whole genome shotgun (WGS) entry which is preliminary data.</text>
</comment>
<feature type="transmembrane region" description="Helical" evidence="5">
    <location>
        <begin position="12"/>
        <end position="34"/>
    </location>
</feature>
<dbReference type="Proteomes" id="UP001500665">
    <property type="component" value="Unassembled WGS sequence"/>
</dbReference>
<proteinExistence type="predicted"/>
<accession>A0ABN1Q208</accession>
<dbReference type="SUPFAM" id="SSF81330">
    <property type="entry name" value="Gated mechanosensitive channel"/>
    <property type="match status" value="1"/>
</dbReference>
<evidence type="ECO:0000256" key="4">
    <source>
        <dbReference type="ARBA" id="ARBA00023136"/>
    </source>
</evidence>